<keyword evidence="3" id="KW-1185">Reference proteome</keyword>
<dbReference type="EMBL" id="JARAVY010000014">
    <property type="protein sequence ID" value="MDX2913367.1"/>
    <property type="molecule type" value="Genomic_DNA"/>
</dbReference>
<reference evidence="2 3" key="1">
    <citation type="journal article" date="2023" name="Microb. Genom.">
        <title>Mesoterricola silvestris gen. nov., sp. nov., Mesoterricola sediminis sp. nov., Geothrix oryzae sp. nov., Geothrix edaphica sp. nov., Geothrix rubra sp. nov., and Geothrix limicola sp. nov., six novel members of Acidobacteriota isolated from soils.</title>
        <authorList>
            <person name="Weisberg A.J."/>
            <person name="Pearce E."/>
            <person name="Kramer C.G."/>
            <person name="Chang J.H."/>
            <person name="Clarke C.R."/>
        </authorList>
    </citation>
    <scope>NUCLEOTIDE SEQUENCE [LARGE SCALE GENOMIC DNA]</scope>
    <source>
        <strain evidence="2 3">NRRL_B-2795</strain>
    </source>
</reference>
<dbReference type="Proteomes" id="UP001271723">
    <property type="component" value="Unassembled WGS sequence"/>
</dbReference>
<organism evidence="2 3">
    <name type="scientific">Streptomyces griseiscabiei</name>
    <dbReference type="NCBI Taxonomy" id="2993540"/>
    <lineage>
        <taxon>Bacteria</taxon>
        <taxon>Bacillati</taxon>
        <taxon>Actinomycetota</taxon>
        <taxon>Actinomycetes</taxon>
        <taxon>Kitasatosporales</taxon>
        <taxon>Streptomycetaceae</taxon>
        <taxon>Streptomyces</taxon>
    </lineage>
</organism>
<proteinExistence type="predicted"/>
<dbReference type="RefSeq" id="WP_267299012.1">
    <property type="nucleotide sequence ID" value="NZ_JAGJBZ010000001.1"/>
</dbReference>
<evidence type="ECO:0000313" key="2">
    <source>
        <dbReference type="EMBL" id="MDX2913367.1"/>
    </source>
</evidence>
<name>A0ABU4LCB3_9ACTN</name>
<evidence type="ECO:0000313" key="3">
    <source>
        <dbReference type="Proteomes" id="UP001271723"/>
    </source>
</evidence>
<evidence type="ECO:0000256" key="1">
    <source>
        <dbReference type="SAM" id="MobiDB-lite"/>
    </source>
</evidence>
<comment type="caution">
    <text evidence="2">The sequence shown here is derived from an EMBL/GenBank/DDBJ whole genome shotgun (WGS) entry which is preliminary data.</text>
</comment>
<feature type="compositionally biased region" description="Basic and acidic residues" evidence="1">
    <location>
        <begin position="79"/>
        <end position="92"/>
    </location>
</feature>
<accession>A0ABU4LCB3</accession>
<feature type="region of interest" description="Disordered" evidence="1">
    <location>
        <begin position="1"/>
        <end position="92"/>
    </location>
</feature>
<gene>
    <name evidence="2" type="ORF">PV517_32455</name>
</gene>
<feature type="compositionally biased region" description="Gly residues" evidence="1">
    <location>
        <begin position="43"/>
        <end position="60"/>
    </location>
</feature>
<sequence length="92" mass="9008">MGQAVLGPDGAHGPDVPAAHPQGVVAVEDPLEGGGQPVVRQSGPGGQQQGLGEAGRGAGPFGEAPGHRGPGEFAGRVVLDGRGRRCRRGDGG</sequence>
<protein>
    <submittedName>
        <fullName evidence="2">Uncharacterized protein</fullName>
    </submittedName>
</protein>